<dbReference type="GO" id="GO:0003676">
    <property type="term" value="F:nucleic acid binding"/>
    <property type="evidence" value="ECO:0007669"/>
    <property type="project" value="InterPro"/>
</dbReference>
<protein>
    <submittedName>
        <fullName evidence="7">Mono-functional DNA-alkylating methyl methanesulfonate N-term-domain-containing protein</fullName>
    </submittedName>
</protein>
<dbReference type="PANTHER" id="PTHR10644">
    <property type="entry name" value="DNA REPAIR/RNA PROCESSING CPSF FAMILY"/>
    <property type="match status" value="1"/>
</dbReference>
<dbReference type="Pfam" id="PF03178">
    <property type="entry name" value="CPSF_A"/>
    <property type="match status" value="1"/>
</dbReference>
<accession>A0A5N7CSB6</accession>
<evidence type="ECO:0000259" key="6">
    <source>
        <dbReference type="Pfam" id="PF23726"/>
    </source>
</evidence>
<dbReference type="GO" id="GO:0006397">
    <property type="term" value="P:mRNA processing"/>
    <property type="evidence" value="ECO:0007669"/>
    <property type="project" value="UniProtKB-KW"/>
</dbReference>
<dbReference type="InterPro" id="IPR004871">
    <property type="entry name" value="RSE1/DDB1/CPSF1_C"/>
</dbReference>
<evidence type="ECO:0000313" key="7">
    <source>
        <dbReference type="EMBL" id="KAE8396567.1"/>
    </source>
</evidence>
<feature type="domain" description="RSE1/DDB1/CPSF1 second beta-propeller" evidence="6">
    <location>
        <begin position="502"/>
        <end position="816"/>
    </location>
</feature>
<dbReference type="InterPro" id="IPR018846">
    <property type="entry name" value="Beta-prop_RSE1/DDB1/CPSF1_1st"/>
</dbReference>
<feature type="domain" description="RSE1/DDB1/CPSF1 first beta-propeller" evidence="5">
    <location>
        <begin position="55"/>
        <end position="444"/>
    </location>
</feature>
<keyword evidence="2" id="KW-0507">mRNA processing</keyword>
<dbReference type="Gene3D" id="2.130.10.10">
    <property type="entry name" value="YVTN repeat-like/Quinoprotein amine dehydrogenase"/>
    <property type="match status" value="2"/>
</dbReference>
<evidence type="ECO:0000259" key="5">
    <source>
        <dbReference type="Pfam" id="PF10433"/>
    </source>
</evidence>
<keyword evidence="3" id="KW-0539">Nucleus</keyword>
<feature type="domain" description="RSE1/DDB1/CPSF1 C-terminal" evidence="4">
    <location>
        <begin position="951"/>
        <end position="1226"/>
    </location>
</feature>
<evidence type="ECO:0000256" key="2">
    <source>
        <dbReference type="ARBA" id="ARBA00022664"/>
    </source>
</evidence>
<sequence length="1291" mass="144002">MDLPRNYQATDPSLMNAFVKRHGVDQMDTDDYLFSSESQPKKGILSHTLMPSPIIQWILPARLRSGHQNDVVFVGERSLQIKEAVSGIHLEDVTSKSDFDSNIMAAKVINVGTELPWEAQMKMGTTSTAVDSEPQIDLPPQILLLSLASRELVFLYYSTSNDRFIHHHRPLPNDVSTFERFGRNIAVEPRSRAVAVSAASDFFGVFTLKQPSILQSQMAYNQLDPIAEERFFRVDGDIIFMEFLYPRPEDNGKILLLLLVAQDQITHAICYEWEANEYLRQASPIVTKRLLPFEDRLPTMLIPLTKTSSFMLVTTTTMAVYKNRLDPRRQPSRYPLCVPDQESRRSPLWTRWARPLRNWLYNQKHDDIYLCREDGRISYLGIGHEGEVENQAHLGRLCCDVDAAFDILDFDHEGGDLILAAGNTGDGGLFIQKARDHPRCVQKFMSWTPVTDSVIVKSLNQPSPLSEDVASDRLFVCTASSFAQGAIVELRHGIEAQIGLVVSLEELSSTRDIWTMSTGTNGGVIVLTSDPVSSLLLDLPADFDDEICAIDEADSGLDCGSQTLAAGCTDSGVIVQVTDKAIHLGATTESILSSRFEYGHDQNIIVAAIDSPASLIVAAVRDQYGLRLHVKRLTPSGGQLNLSDVSDPLSINFEPVCISVETFDLGSLIFVGSDNGKIFLYNIDGESITFVSERPLDIAYSEDISKAIDSVAIVHKAEEGSLKRFVLLCGLRSGILVPFGVTLNTVNTVASIMMKQAIPQRLGQTSLKVQSQGNLTLLTCGQGFWQLLCAYGGVMPDCTLQRIWITDQNNPAYHPRIIYSFSLAKFVNSDLEGLPQTLFCIADGQLMVCTLQREEKTVPRRIGLPGSATKLAYSHYLKSLVVAYSRTGFDTEADPIKRFTRSYIEFVDPDSQQAICSPLDTPGDESNPWRPHGAAGEKISCILEWTPKKGDEEYHFIVIGTARRNQQERGRVIFLQTSRSSSDPSQIECSVKYVHKFEGPVYSIAPYGNFTLMVSTGHEIVPLEPKFSQTRWLRAARYPVLSPAVSMSSHEPYLYISTSRESLMILNASDENLVLHAYDRQKHDGLSHVHIGGEMQLTLASSRGGRVSLLTERGVTENDKMMPVALCEAHLSSSVTKLSPGTRHSSVPTDSQVIYGTAMNGTVYRFLTVEDKEWRLLRFLQNLCIRDAIICPFTPKRKRQRNPSGNESREFQPSQMHIDGDILSRLLIRGSGYLMYMLVTDEFYNPSTPESGSPQAIYERFLELSKDLLGETENPVEGVMKWLKRTLHVGF</sequence>
<evidence type="ECO:0000256" key="1">
    <source>
        <dbReference type="ARBA" id="ARBA00004123"/>
    </source>
</evidence>
<dbReference type="InterPro" id="IPR058543">
    <property type="entry name" value="Beta-prop_RSE1/DDB1/CPSF1_2nd"/>
</dbReference>
<dbReference type="Proteomes" id="UP000326877">
    <property type="component" value="Unassembled WGS sequence"/>
</dbReference>
<reference evidence="7" key="1">
    <citation type="submission" date="2019-04" db="EMBL/GenBank/DDBJ databases">
        <title>Friends and foes A comparative genomics studyof 23 Aspergillus species from section Flavi.</title>
        <authorList>
            <consortium name="DOE Joint Genome Institute"/>
            <person name="Kjaerbolling I."/>
            <person name="Vesth T."/>
            <person name="Frisvad J.C."/>
            <person name="Nybo J.L."/>
            <person name="Theobald S."/>
            <person name="Kildgaard S."/>
            <person name="Isbrandt T."/>
            <person name="Kuo A."/>
            <person name="Sato A."/>
            <person name="Lyhne E.K."/>
            <person name="Kogle M.E."/>
            <person name="Wiebenga A."/>
            <person name="Kun R.S."/>
            <person name="Lubbers R.J."/>
            <person name="Makela M.R."/>
            <person name="Barry K."/>
            <person name="Chovatia M."/>
            <person name="Clum A."/>
            <person name="Daum C."/>
            <person name="Haridas S."/>
            <person name="He G."/>
            <person name="LaButti K."/>
            <person name="Lipzen A."/>
            <person name="Mondo S."/>
            <person name="Riley R."/>
            <person name="Salamov A."/>
            <person name="Simmons B.A."/>
            <person name="Magnuson J.K."/>
            <person name="Henrissat B."/>
            <person name="Mortensen U.H."/>
            <person name="Larsen T.O."/>
            <person name="Devries R.P."/>
            <person name="Grigoriev I.V."/>
            <person name="Machida M."/>
            <person name="Baker S.E."/>
            <person name="Andersen M.R."/>
        </authorList>
    </citation>
    <scope>NUCLEOTIDE SEQUENCE [LARGE SCALE GENOMIC DNA]</scope>
    <source>
        <strain evidence="7">IBT 14317</strain>
    </source>
</reference>
<dbReference type="InterPro" id="IPR050358">
    <property type="entry name" value="RSE1/DDB1/CFT1"/>
</dbReference>
<dbReference type="InterPro" id="IPR015943">
    <property type="entry name" value="WD40/YVTN_repeat-like_dom_sf"/>
</dbReference>
<dbReference type="SUPFAM" id="SSF69322">
    <property type="entry name" value="Tricorn protease domain 2"/>
    <property type="match status" value="1"/>
</dbReference>
<dbReference type="OrthoDB" id="20774at2759"/>
<dbReference type="Pfam" id="PF10433">
    <property type="entry name" value="Beta-prop_RSE1_1st"/>
    <property type="match status" value="1"/>
</dbReference>
<organism evidence="7">
    <name type="scientific">Petromyces alliaceus</name>
    <name type="common">Aspergillus alliaceus</name>
    <dbReference type="NCBI Taxonomy" id="209559"/>
    <lineage>
        <taxon>Eukaryota</taxon>
        <taxon>Fungi</taxon>
        <taxon>Dikarya</taxon>
        <taxon>Ascomycota</taxon>
        <taxon>Pezizomycotina</taxon>
        <taxon>Eurotiomycetes</taxon>
        <taxon>Eurotiomycetidae</taxon>
        <taxon>Eurotiales</taxon>
        <taxon>Aspergillaceae</taxon>
        <taxon>Aspergillus</taxon>
        <taxon>Aspergillus subgen. Circumdati</taxon>
    </lineage>
</organism>
<name>A0A5N7CSB6_PETAA</name>
<dbReference type="SUPFAM" id="SSF101898">
    <property type="entry name" value="NHL repeat"/>
    <property type="match status" value="1"/>
</dbReference>
<gene>
    <name evidence="7" type="ORF">BDV23DRAFT_1783</name>
</gene>
<evidence type="ECO:0000256" key="3">
    <source>
        <dbReference type="ARBA" id="ARBA00023242"/>
    </source>
</evidence>
<dbReference type="Pfam" id="PF23726">
    <property type="entry name" value="Beta-prop_RSE1_2nd"/>
    <property type="match status" value="1"/>
</dbReference>
<comment type="subcellular location">
    <subcellularLocation>
        <location evidence="1">Nucleus</location>
    </subcellularLocation>
</comment>
<dbReference type="EMBL" id="ML735214">
    <property type="protein sequence ID" value="KAE8396567.1"/>
    <property type="molecule type" value="Genomic_DNA"/>
</dbReference>
<proteinExistence type="predicted"/>
<dbReference type="GO" id="GO:0005634">
    <property type="term" value="C:nucleus"/>
    <property type="evidence" value="ECO:0007669"/>
    <property type="project" value="UniProtKB-SubCell"/>
</dbReference>
<evidence type="ECO:0000259" key="4">
    <source>
        <dbReference type="Pfam" id="PF03178"/>
    </source>
</evidence>